<feature type="binding site" evidence="3 4">
    <location>
        <position position="137"/>
    </location>
    <ligand>
        <name>S-adenosyl-L-methionine</name>
        <dbReference type="ChEBI" id="CHEBI:59789"/>
    </ligand>
</feature>
<evidence type="ECO:0000313" key="11">
    <source>
        <dbReference type="Proteomes" id="UP000271817"/>
    </source>
</evidence>
<dbReference type="EMBL" id="RBTW01000250">
    <property type="protein sequence ID" value="RMU16676.1"/>
    <property type="molecule type" value="Genomic_DNA"/>
</dbReference>
<evidence type="ECO:0000256" key="3">
    <source>
        <dbReference type="HAMAP-Rule" id="MF_01589"/>
    </source>
</evidence>
<feature type="binding site" evidence="3 4">
    <location>
        <begin position="122"/>
        <end position="123"/>
    </location>
    <ligand>
        <name>S-adenosyl-L-methionine</name>
        <dbReference type="ChEBI" id="CHEBI:59789"/>
    </ligand>
</feature>
<comment type="caution">
    <text evidence="7">The sequence shown here is derived from an EMBL/GenBank/DDBJ whole genome shotgun (WGS) entry which is preliminary data.</text>
</comment>
<evidence type="ECO:0000256" key="2">
    <source>
        <dbReference type="ARBA" id="ARBA00022691"/>
    </source>
</evidence>
<dbReference type="GeneID" id="61871490"/>
<dbReference type="SUPFAM" id="SSF53335">
    <property type="entry name" value="S-adenosyl-L-methionine-dependent methyltransferases"/>
    <property type="match status" value="1"/>
</dbReference>
<dbReference type="EC" id="2.1.3.-" evidence="3"/>
<feature type="binding site" evidence="3 4">
    <location>
        <begin position="90"/>
        <end position="91"/>
    </location>
    <ligand>
        <name>S-adenosyl-L-methionine</name>
        <dbReference type="ChEBI" id="CHEBI:59789"/>
    </ligand>
</feature>
<keyword evidence="2 3" id="KW-0949">S-adenosyl-L-methionine</keyword>
<feature type="binding site" evidence="3 4">
    <location>
        <begin position="65"/>
        <end position="67"/>
    </location>
    <ligand>
        <name>S-adenosyl-L-methionine</name>
        <dbReference type="ChEBI" id="CHEBI:59789"/>
    </ligand>
</feature>
<dbReference type="Pfam" id="PF13649">
    <property type="entry name" value="Methyltransf_25"/>
    <property type="match status" value="1"/>
</dbReference>
<dbReference type="Gene3D" id="3.40.50.150">
    <property type="entry name" value="Vaccinia Virus protein VP39"/>
    <property type="match status" value="1"/>
</dbReference>
<organism evidence="7 10">
    <name type="scientific">Pseudomonas amygdali pv. lachrymans</name>
    <name type="common">Pseudomonas syringae pv. lachrymans</name>
    <dbReference type="NCBI Taxonomy" id="53707"/>
    <lineage>
        <taxon>Bacteria</taxon>
        <taxon>Pseudomonadati</taxon>
        <taxon>Pseudomonadota</taxon>
        <taxon>Gammaproteobacteria</taxon>
        <taxon>Pseudomonadales</taxon>
        <taxon>Pseudomonadaceae</taxon>
        <taxon>Pseudomonas</taxon>
        <taxon>Pseudomonas amygdali</taxon>
    </lineage>
</organism>
<dbReference type="PATRIC" id="fig|53707.5.peg.1710"/>
<dbReference type="InterPro" id="IPR005271">
    <property type="entry name" value="CmoA"/>
</dbReference>
<reference evidence="6 9" key="3">
    <citation type="submission" date="2015-10" db="EMBL/GenBank/DDBJ databases">
        <title>Comparative genomics and high-throughput reverse genetic screens identify a new phytobacterial MAMP and an Arabidopsis receptor required for immune elicitation.</title>
        <authorList>
            <person name="Mott G.A."/>
            <person name="Thakur S."/>
            <person name="Wang P.W."/>
            <person name="Desveaux D."/>
            <person name="Guttman D.S."/>
        </authorList>
    </citation>
    <scope>NUCLEOTIDE SEQUENCE [LARGE SCALE GENOMIC DNA]</scope>
    <source>
        <strain evidence="6 9">107</strain>
    </source>
</reference>
<protein>
    <recommendedName>
        <fullName evidence="3">Carboxy-S-adenosyl-L-methionine synthase</fullName>
        <shortName evidence="3">Cx-SAM synthase</shortName>
        <ecNumber evidence="3">2.1.3.-</ecNumber>
    </recommendedName>
</protein>
<dbReference type="HAMAP" id="MF_01589">
    <property type="entry name" value="Cx_SAM_synthase"/>
    <property type="match status" value="1"/>
</dbReference>
<dbReference type="GO" id="GO:1904047">
    <property type="term" value="F:S-adenosyl-L-methionine binding"/>
    <property type="evidence" value="ECO:0007669"/>
    <property type="project" value="UniProtKB-UniRule"/>
</dbReference>
<keyword evidence="1 3" id="KW-0808">Transferase</keyword>
<evidence type="ECO:0000313" key="10">
    <source>
        <dbReference type="Proteomes" id="UP000050265"/>
    </source>
</evidence>
<feature type="domain" description="Methyltransferase" evidence="5">
    <location>
        <begin position="63"/>
        <end position="163"/>
    </location>
</feature>
<reference evidence="6 9" key="1">
    <citation type="submission" date="2015-07" db="EMBL/GenBank/DDBJ databases">
        <authorList>
            <person name="O'Brien H.E."/>
            <person name="Thakur S."/>
            <person name="Gong Y."/>
            <person name="Wang P.W."/>
            <person name="Guttman D.S."/>
        </authorList>
    </citation>
    <scope>NUCLEOTIDE SEQUENCE [LARGE SCALE GENOMIC DNA]</scope>
    <source>
        <strain evidence="6 9">107</strain>
    </source>
</reference>
<dbReference type="RefSeq" id="WP_005735111.1">
    <property type="nucleotide sequence ID" value="NZ_CP020351.1"/>
</dbReference>
<dbReference type="EMBL" id="LGLK01000061">
    <property type="protein sequence ID" value="KPC15943.1"/>
    <property type="molecule type" value="Genomic_DNA"/>
</dbReference>
<sequence length="247" mass="27569">MSKETDRIFAQPLAQVPDFAFNEDVVRVFPDMIKRSVPGYPTIVENLGVLAAQFAQPDTVLYDLGSSLGAVTQALRRHVRSEGCEVIAIDNSSAMVERCREYLNAQNSMFQELLPVQVIEGDILALEFKPASVVALNFTLQFIAPEQRLTLLGRIRDALVPGGALILSEKLRFDDEQEHALLTDLHIAFKRANGYSDLEIAQKRSAIENVMKPDSLEEHRQRLLAAGFSKVVPWFQCLNFTSLIALP</sequence>
<proteinExistence type="inferred from homology"/>
<gene>
    <name evidence="3" type="primary">cmoA</name>
    <name evidence="6" type="ORF">AC499_2351</name>
    <name evidence="7" type="ORF">ALO35_02835</name>
    <name evidence="8" type="ORF">ALP33_01603</name>
</gene>
<evidence type="ECO:0000313" key="8">
    <source>
        <dbReference type="EMBL" id="RMU16676.1"/>
    </source>
</evidence>
<dbReference type="NCBIfam" id="NF011995">
    <property type="entry name" value="PRK15451.1"/>
    <property type="match status" value="1"/>
</dbReference>
<dbReference type="GO" id="GO:0016743">
    <property type="term" value="F:carboxyl- or carbamoyltransferase activity"/>
    <property type="evidence" value="ECO:0007669"/>
    <property type="project" value="UniProtKB-UniRule"/>
</dbReference>
<dbReference type="NCBIfam" id="TIGR00740">
    <property type="entry name" value="carboxy-S-adenosyl-L-methionine synthase CmoA"/>
    <property type="match status" value="1"/>
</dbReference>
<dbReference type="GO" id="GO:0032259">
    <property type="term" value="P:methylation"/>
    <property type="evidence" value="ECO:0007669"/>
    <property type="project" value="UniProtKB-KW"/>
</dbReference>
<dbReference type="InterPro" id="IPR029063">
    <property type="entry name" value="SAM-dependent_MTases_sf"/>
</dbReference>
<evidence type="ECO:0000313" key="9">
    <source>
        <dbReference type="Proteomes" id="UP000037943"/>
    </source>
</evidence>
<evidence type="ECO:0000259" key="5">
    <source>
        <dbReference type="Pfam" id="PF13649"/>
    </source>
</evidence>
<feature type="binding site" evidence="3">
    <location>
        <position position="204"/>
    </location>
    <ligand>
        <name>S-adenosyl-L-methionine</name>
        <dbReference type="ChEBI" id="CHEBI:59789"/>
    </ligand>
</feature>
<comment type="function">
    <text evidence="3">Catalyzes the conversion of S-adenosyl-L-methionine (SAM) to carboxy-S-adenosyl-L-methionine (Cx-SAM).</text>
</comment>
<keyword evidence="9" id="KW-1185">Reference proteome</keyword>
<evidence type="ECO:0000256" key="1">
    <source>
        <dbReference type="ARBA" id="ARBA00022679"/>
    </source>
</evidence>
<dbReference type="PANTHER" id="PTHR43861:SF2">
    <property type="entry name" value="CARBOXY-S-ADENOSYL-L-METHIONINE SYNTHASE"/>
    <property type="match status" value="1"/>
</dbReference>
<reference evidence="8 11" key="4">
    <citation type="submission" date="2018-08" db="EMBL/GenBank/DDBJ databases">
        <title>Recombination of ecologically and evolutionarily significant loci maintains genetic cohesion in the Pseudomonas syringae species complex.</title>
        <authorList>
            <person name="Dillon M."/>
            <person name="Thakur S."/>
            <person name="Almeida R.N.D."/>
            <person name="Weir B.S."/>
            <person name="Guttman D.S."/>
        </authorList>
    </citation>
    <scope>NUCLEOTIDE SEQUENCE [LARGE SCALE GENOMIC DNA]</scope>
    <source>
        <strain evidence="8 11">ICMP 3402</strain>
    </source>
</reference>
<dbReference type="PANTHER" id="PTHR43861">
    <property type="entry name" value="TRANS-ACONITATE 2-METHYLTRANSFERASE-RELATED"/>
    <property type="match status" value="1"/>
</dbReference>
<dbReference type="InterPro" id="IPR041698">
    <property type="entry name" value="Methyltransf_25"/>
</dbReference>
<evidence type="ECO:0000256" key="4">
    <source>
        <dbReference type="PIRSR" id="PIRSR006325-1"/>
    </source>
</evidence>
<feature type="binding site" evidence="3 4">
    <location>
        <position position="40"/>
    </location>
    <ligand>
        <name>S-adenosyl-L-methionine</name>
        <dbReference type="ChEBI" id="CHEBI:59789"/>
    </ligand>
</feature>
<dbReference type="GO" id="GO:0008168">
    <property type="term" value="F:methyltransferase activity"/>
    <property type="evidence" value="ECO:0007669"/>
    <property type="project" value="UniProtKB-KW"/>
</dbReference>
<comment type="catalytic activity">
    <reaction evidence="3">
        <text>prephenate + S-adenosyl-L-methionine = carboxy-S-adenosyl-L-methionine + 3-phenylpyruvate + H2O</text>
        <dbReference type="Rhea" id="RHEA:51692"/>
        <dbReference type="ChEBI" id="CHEBI:15377"/>
        <dbReference type="ChEBI" id="CHEBI:18005"/>
        <dbReference type="ChEBI" id="CHEBI:29934"/>
        <dbReference type="ChEBI" id="CHEBI:59789"/>
        <dbReference type="ChEBI" id="CHEBI:134278"/>
    </reaction>
</comment>
<dbReference type="Proteomes" id="UP000037943">
    <property type="component" value="Unassembled WGS sequence"/>
</dbReference>
<dbReference type="Proteomes" id="UP000050265">
    <property type="component" value="Unassembled WGS sequence"/>
</dbReference>
<evidence type="ECO:0000313" key="7">
    <source>
        <dbReference type="EMBL" id="KPX63360.1"/>
    </source>
</evidence>
<dbReference type="Proteomes" id="UP000271817">
    <property type="component" value="Unassembled WGS sequence"/>
</dbReference>
<dbReference type="PIRSF" id="PIRSF006325">
    <property type="entry name" value="MeTrfase_bac"/>
    <property type="match status" value="1"/>
</dbReference>
<accession>A0A0N0X0I8</accession>
<comment type="similarity">
    <text evidence="3">Belongs to the class I-like SAM-binding methyltransferase superfamily. Cx-SAM synthase family.</text>
</comment>
<evidence type="ECO:0000313" key="6">
    <source>
        <dbReference type="EMBL" id="KPC15943.1"/>
    </source>
</evidence>
<comment type="subunit">
    <text evidence="3">Homodimer.</text>
</comment>
<keyword evidence="7" id="KW-0489">Methyltransferase</keyword>
<dbReference type="EMBL" id="LJQP01000322">
    <property type="protein sequence ID" value="KPX63360.1"/>
    <property type="molecule type" value="Genomic_DNA"/>
</dbReference>
<reference evidence="7 10" key="2">
    <citation type="submission" date="2015-09" db="EMBL/GenBank/DDBJ databases">
        <title>Genome announcement of multiple Pseudomonas syringae strains.</title>
        <authorList>
            <person name="Thakur S."/>
            <person name="Wang P.W."/>
            <person name="Gong Y."/>
            <person name="Weir B.S."/>
            <person name="Guttman D.S."/>
        </authorList>
    </citation>
    <scope>NUCLEOTIDE SEQUENCE [LARGE SCALE GENOMIC DNA]</scope>
    <source>
        <strain evidence="7 10">ICMP3507</strain>
    </source>
</reference>
<dbReference type="AlphaFoldDB" id="A0A0N0X0I8"/>
<dbReference type="CDD" id="cd02440">
    <property type="entry name" value="AdoMet_MTases"/>
    <property type="match status" value="1"/>
</dbReference>
<name>A0A0N0X0I8_PSEAV</name>
<dbReference type="GO" id="GO:0002098">
    <property type="term" value="P:tRNA wobble uridine modification"/>
    <property type="evidence" value="ECO:0007669"/>
    <property type="project" value="InterPro"/>
</dbReference>